<feature type="region of interest" description="Disordered" evidence="1">
    <location>
        <begin position="65"/>
        <end position="109"/>
    </location>
</feature>
<sequence>MKKFTNGFCAYFFLVLLFSTCNAGLLDLLLGNTAPSTQLFNNNNNQNINQLSRTIQNLAASRDRYNPRNTNWAQPVNSQSKGSFGINDNDNDDDDDDDSENRRYAPTNVATNTNIQNVVTNQVSGLPFTNGNSGLHGNPLSSNDVLSPIPINPLVSRPITNVNPGRSSGNINKIMQDVSKINSIMDQIKQQNAINRGNGDTGNIKTNNYNRPHRPAGFVNNYPIIHVNQGVHTNNPNDFSNPVFSQLPKVKPHINIPLTRLPETNLNSAVTNPPVVSPPPGNLMTNVPEENIGGQDTDSNDNTQSTNNKKIALKRLTKRKFFFQVTPVLPDDKIVKHNETVYYI</sequence>
<keyword evidence="4" id="KW-1185">Reference proteome</keyword>
<dbReference type="Proteomes" id="UP001497472">
    <property type="component" value="Unassembled WGS sequence"/>
</dbReference>
<dbReference type="EMBL" id="CAVLEF010000004">
    <property type="protein sequence ID" value="CAK1543021.1"/>
    <property type="molecule type" value="Genomic_DNA"/>
</dbReference>
<feature type="signal peptide" evidence="2">
    <location>
        <begin position="1"/>
        <end position="23"/>
    </location>
</feature>
<organism evidence="3 4">
    <name type="scientific">Leptosia nina</name>
    <dbReference type="NCBI Taxonomy" id="320188"/>
    <lineage>
        <taxon>Eukaryota</taxon>
        <taxon>Metazoa</taxon>
        <taxon>Ecdysozoa</taxon>
        <taxon>Arthropoda</taxon>
        <taxon>Hexapoda</taxon>
        <taxon>Insecta</taxon>
        <taxon>Pterygota</taxon>
        <taxon>Neoptera</taxon>
        <taxon>Endopterygota</taxon>
        <taxon>Lepidoptera</taxon>
        <taxon>Glossata</taxon>
        <taxon>Ditrysia</taxon>
        <taxon>Papilionoidea</taxon>
        <taxon>Pieridae</taxon>
        <taxon>Pierinae</taxon>
        <taxon>Leptosia</taxon>
    </lineage>
</organism>
<evidence type="ECO:0000313" key="3">
    <source>
        <dbReference type="EMBL" id="CAK1543021.1"/>
    </source>
</evidence>
<reference evidence="3 4" key="1">
    <citation type="submission" date="2023-11" db="EMBL/GenBank/DDBJ databases">
        <authorList>
            <person name="Okamura Y."/>
        </authorList>
    </citation>
    <scope>NUCLEOTIDE SEQUENCE [LARGE SCALE GENOMIC DNA]</scope>
</reference>
<proteinExistence type="predicted"/>
<evidence type="ECO:0000256" key="2">
    <source>
        <dbReference type="SAM" id="SignalP"/>
    </source>
</evidence>
<protein>
    <submittedName>
        <fullName evidence="3">Uncharacterized protein</fullName>
    </submittedName>
</protein>
<dbReference type="AlphaFoldDB" id="A0AAV1J3P5"/>
<evidence type="ECO:0000256" key="1">
    <source>
        <dbReference type="SAM" id="MobiDB-lite"/>
    </source>
</evidence>
<feature type="compositionally biased region" description="Polar residues" evidence="1">
    <location>
        <begin position="67"/>
        <end position="82"/>
    </location>
</feature>
<feature type="compositionally biased region" description="Acidic residues" evidence="1">
    <location>
        <begin position="89"/>
        <end position="99"/>
    </location>
</feature>
<name>A0AAV1J3P5_9NEOP</name>
<feature type="region of interest" description="Disordered" evidence="1">
    <location>
        <begin position="287"/>
        <end position="307"/>
    </location>
</feature>
<feature type="compositionally biased region" description="Low complexity" evidence="1">
    <location>
        <begin position="295"/>
        <end position="307"/>
    </location>
</feature>
<gene>
    <name evidence="3" type="ORF">LNINA_LOCUS2862</name>
</gene>
<keyword evidence="2" id="KW-0732">Signal</keyword>
<accession>A0AAV1J3P5</accession>
<feature type="chain" id="PRO_5043763014" evidence="2">
    <location>
        <begin position="24"/>
        <end position="344"/>
    </location>
</feature>
<evidence type="ECO:0000313" key="4">
    <source>
        <dbReference type="Proteomes" id="UP001497472"/>
    </source>
</evidence>
<comment type="caution">
    <text evidence="3">The sequence shown here is derived from an EMBL/GenBank/DDBJ whole genome shotgun (WGS) entry which is preliminary data.</text>
</comment>